<organism evidence="1 2">
    <name type="scientific">Sporomusa acidovorans (strain ATCC 49682 / DSM 3132 / Mol)</name>
    <dbReference type="NCBI Taxonomy" id="1123286"/>
    <lineage>
        <taxon>Bacteria</taxon>
        <taxon>Bacillati</taxon>
        <taxon>Bacillota</taxon>
        <taxon>Negativicutes</taxon>
        <taxon>Selenomonadales</taxon>
        <taxon>Sporomusaceae</taxon>
        <taxon>Sporomusa</taxon>
    </lineage>
</organism>
<proteinExistence type="predicted"/>
<sequence>MVYPWMGRGTADSYSGMTYSYNKTFSKNLSFPVVYMDLQAKGYGGRDKELESAVTWSF</sequence>
<evidence type="ECO:0000313" key="1">
    <source>
        <dbReference type="EMBL" id="XFO75224.1"/>
    </source>
</evidence>
<name>A0ABZ3JB49_SPOA4</name>
<keyword evidence="2" id="KW-1185">Reference proteome</keyword>
<reference evidence="1" key="1">
    <citation type="submission" date="2024-05" db="EMBL/GenBank/DDBJ databases">
        <title>Isolation and characterization of Sporomusa carbonis sp. nov., a carboxydotrophic hydrogenogen in the genus of Sporomusa isolated from a charcoal burning pile.</title>
        <authorList>
            <person name="Boeer T."/>
            <person name="Rosenbaum F."/>
            <person name="Eysell L."/>
            <person name="Mueller V."/>
            <person name="Daniel R."/>
            <person name="Poehlein A."/>
        </authorList>
    </citation>
    <scope>NUCLEOTIDE SEQUENCE [LARGE SCALE GENOMIC DNA]</scope>
    <source>
        <strain evidence="1">DSM 3132</strain>
    </source>
</reference>
<accession>A0ABZ3JB49</accession>
<dbReference type="Proteomes" id="UP000216052">
    <property type="component" value="Chromosome"/>
</dbReference>
<protein>
    <submittedName>
        <fullName evidence="1">Uncharacterized protein</fullName>
    </submittedName>
</protein>
<dbReference type="EMBL" id="CP155571">
    <property type="protein sequence ID" value="XFO75224.1"/>
    <property type="molecule type" value="Genomic_DNA"/>
</dbReference>
<gene>
    <name evidence="1" type="ORF">SPACI_053390</name>
</gene>
<evidence type="ECO:0000313" key="2">
    <source>
        <dbReference type="Proteomes" id="UP000216052"/>
    </source>
</evidence>